<evidence type="ECO:0000313" key="3">
    <source>
        <dbReference type="EMBL" id="WPA99392.1"/>
    </source>
</evidence>
<evidence type="ECO:0000313" key="5">
    <source>
        <dbReference type="Proteomes" id="UP001302367"/>
    </source>
</evidence>
<dbReference type="Pfam" id="PF00646">
    <property type="entry name" value="F-box"/>
    <property type="match status" value="1"/>
</dbReference>
<dbReference type="AlphaFoldDB" id="A0A2G5I3H9"/>
<dbReference type="Proteomes" id="UP000230605">
    <property type="component" value="Chromosome 3"/>
</dbReference>
<reference evidence="3 5" key="2">
    <citation type="submission" date="2023-09" db="EMBL/GenBank/DDBJ databases">
        <title>Complete-Gapless Cercospora beticola genome.</title>
        <authorList>
            <person name="Wyatt N.A."/>
            <person name="Spanner R.E."/>
            <person name="Bolton M.D."/>
        </authorList>
    </citation>
    <scope>NUCLEOTIDE SEQUENCE [LARGE SCALE GENOMIC DNA]</scope>
    <source>
        <strain evidence="3">Cb09-40</strain>
    </source>
</reference>
<evidence type="ECO:0000259" key="1">
    <source>
        <dbReference type="PROSITE" id="PS50181"/>
    </source>
</evidence>
<dbReference type="SUPFAM" id="SSF81383">
    <property type="entry name" value="F-box domain"/>
    <property type="match status" value="1"/>
</dbReference>
<dbReference type="InterPro" id="IPR036047">
    <property type="entry name" value="F-box-like_dom_sf"/>
</dbReference>
<evidence type="ECO:0000313" key="4">
    <source>
        <dbReference type="Proteomes" id="UP000230605"/>
    </source>
</evidence>
<sequence>MPPPIEKPPPRRLDNLPIEMQLQILSNLPPRQLLLTCRLISRHFRDIIDLEENHGTLVGGSIAASLDRLNAFVKRYCEVPTKSEDGGPDAFVDAMFDFIRVRRLSKSNNFDGAFDGFLELWLQRSGAPFGRPSISDLADELFGMCEFPKPFLQTSHGTWFFEAYGNKVEIMCDRIQDFLQSYDCQSHPVEPKWPIMARRYFPKAGVGPDSIRRSHDMEALHRTFGVPVLPVLSPYYYCISSSMARTMCTLAMDEGSAFPELSKAILLEEISIY</sequence>
<dbReference type="Gene3D" id="1.20.1280.50">
    <property type="match status" value="1"/>
</dbReference>
<name>A0A2G5I3H9_CERBT</name>
<organism evidence="2 4">
    <name type="scientific">Cercospora beticola</name>
    <name type="common">Sugarbeet leaf spot fungus</name>
    <dbReference type="NCBI Taxonomy" id="122368"/>
    <lineage>
        <taxon>Eukaryota</taxon>
        <taxon>Fungi</taxon>
        <taxon>Dikarya</taxon>
        <taxon>Ascomycota</taxon>
        <taxon>Pezizomycotina</taxon>
        <taxon>Dothideomycetes</taxon>
        <taxon>Dothideomycetidae</taxon>
        <taxon>Mycosphaerellales</taxon>
        <taxon>Mycosphaerellaceae</taxon>
        <taxon>Cercospora</taxon>
    </lineage>
</organism>
<dbReference type="EMBL" id="CP134186">
    <property type="protein sequence ID" value="WPA99392.1"/>
    <property type="molecule type" value="Genomic_DNA"/>
</dbReference>
<evidence type="ECO:0000313" key="2">
    <source>
        <dbReference type="EMBL" id="PIA99374.1"/>
    </source>
</evidence>
<keyword evidence="5" id="KW-1185">Reference proteome</keyword>
<dbReference type="EMBL" id="LKMD01000101">
    <property type="protein sequence ID" value="PIA99374.1"/>
    <property type="molecule type" value="Genomic_DNA"/>
</dbReference>
<protein>
    <recommendedName>
        <fullName evidence="1">F-box domain-containing protein</fullName>
    </recommendedName>
</protein>
<reference evidence="2 4" key="1">
    <citation type="submission" date="2015-10" db="EMBL/GenBank/DDBJ databases">
        <title>The cercosporin biosynthetic gene cluster was horizontally transferred to several fungal lineages and shown to be expanded in Cercospora beticola based on microsynteny with recipient genomes.</title>
        <authorList>
            <person name="De Jonge R."/>
            <person name="Ebert M.K."/>
            <person name="Suttle J.C."/>
            <person name="Jurick Ii W.M."/>
            <person name="Secor G.A."/>
            <person name="Thomma B.P."/>
            <person name="Van De Peer Y."/>
            <person name="Bolton M.D."/>
        </authorList>
    </citation>
    <scope>NUCLEOTIDE SEQUENCE [LARGE SCALE GENOMIC DNA]</scope>
    <source>
        <strain evidence="2 4">09-40</strain>
    </source>
</reference>
<proteinExistence type="predicted"/>
<dbReference type="PROSITE" id="PS50181">
    <property type="entry name" value="FBOX"/>
    <property type="match status" value="1"/>
</dbReference>
<dbReference type="SMART" id="SM00256">
    <property type="entry name" value="FBOX"/>
    <property type="match status" value="1"/>
</dbReference>
<gene>
    <name evidence="2" type="ORF">CB0940_02272</name>
    <name evidence="3" type="ORF">RHO25_004009</name>
</gene>
<accession>A0A2G5I3H9</accession>
<feature type="domain" description="F-box" evidence="1">
    <location>
        <begin position="10"/>
        <end position="57"/>
    </location>
</feature>
<dbReference type="Proteomes" id="UP001302367">
    <property type="component" value="Chromosome 3"/>
</dbReference>
<dbReference type="OrthoDB" id="3649935at2759"/>
<dbReference type="InterPro" id="IPR001810">
    <property type="entry name" value="F-box_dom"/>
</dbReference>